<dbReference type="Proteomes" id="UP000017023">
    <property type="component" value="Unassembled WGS sequence"/>
</dbReference>
<dbReference type="PATRIC" id="fig|1395125.3.peg.341"/>
<gene>
    <name evidence="1" type="ORF">HMPREF9145_0554</name>
</gene>
<comment type="caution">
    <text evidence="1">The sequence shown here is derived from an EMBL/GenBank/DDBJ whole genome shotgun (WGS) entry which is preliminary data.</text>
</comment>
<organism evidence="1 2">
    <name type="scientific">Segatella salivae F0493</name>
    <dbReference type="NCBI Taxonomy" id="1395125"/>
    <lineage>
        <taxon>Bacteria</taxon>
        <taxon>Pseudomonadati</taxon>
        <taxon>Bacteroidota</taxon>
        <taxon>Bacteroidia</taxon>
        <taxon>Bacteroidales</taxon>
        <taxon>Prevotellaceae</taxon>
        <taxon>Segatella</taxon>
    </lineage>
</organism>
<sequence length="40" mass="4848">MPIINAYNRNNIRLITKNNTKQEYLYYPIIDFHATFNTND</sequence>
<dbReference type="EMBL" id="AWGW01000006">
    <property type="protein sequence ID" value="ERK02295.1"/>
    <property type="molecule type" value="Genomic_DNA"/>
</dbReference>
<evidence type="ECO:0000313" key="2">
    <source>
        <dbReference type="Proteomes" id="UP000017023"/>
    </source>
</evidence>
<reference evidence="1 2" key="1">
    <citation type="submission" date="2013-08" db="EMBL/GenBank/DDBJ databases">
        <authorList>
            <person name="Durkin A.S."/>
            <person name="Haft D.R."/>
            <person name="McCorrison J."/>
            <person name="Torralba M."/>
            <person name="Gillis M."/>
            <person name="Haft D.H."/>
            <person name="Methe B."/>
            <person name="Sutton G."/>
            <person name="Nelson K.E."/>
        </authorList>
    </citation>
    <scope>NUCLEOTIDE SEQUENCE [LARGE SCALE GENOMIC DNA]</scope>
    <source>
        <strain evidence="1 2">F0493</strain>
    </source>
</reference>
<name>U2MKV4_9BACT</name>
<proteinExistence type="predicted"/>
<dbReference type="AlphaFoldDB" id="U2MKV4"/>
<accession>U2MKV4</accession>
<protein>
    <submittedName>
        <fullName evidence="1">Uncharacterized protein</fullName>
    </submittedName>
</protein>
<evidence type="ECO:0000313" key="1">
    <source>
        <dbReference type="EMBL" id="ERK02295.1"/>
    </source>
</evidence>